<protein>
    <recommendedName>
        <fullName evidence="4">Lipoprotein</fullName>
    </recommendedName>
</protein>
<comment type="caution">
    <text evidence="2">The sequence shown here is derived from an EMBL/GenBank/DDBJ whole genome shotgun (WGS) entry which is preliminary data.</text>
</comment>
<name>A0AAP6JDG9_9GAMM</name>
<evidence type="ECO:0008006" key="4">
    <source>
        <dbReference type="Google" id="ProtNLM"/>
    </source>
</evidence>
<dbReference type="EMBL" id="JAYGII010000003">
    <property type="protein sequence ID" value="MEA5444743.1"/>
    <property type="molecule type" value="Genomic_DNA"/>
</dbReference>
<dbReference type="AlphaFoldDB" id="A0AAP6JDG9"/>
<gene>
    <name evidence="2" type="ORF">VCB98_02805</name>
</gene>
<organism evidence="2 3">
    <name type="scientific">Natronospira elongata</name>
    <dbReference type="NCBI Taxonomy" id="3110268"/>
    <lineage>
        <taxon>Bacteria</taxon>
        <taxon>Pseudomonadati</taxon>
        <taxon>Pseudomonadota</taxon>
        <taxon>Gammaproteobacteria</taxon>
        <taxon>Natronospirales</taxon>
        <taxon>Natronospiraceae</taxon>
        <taxon>Natronospira</taxon>
    </lineage>
</organism>
<reference evidence="2 3" key="1">
    <citation type="submission" date="2023-12" db="EMBL/GenBank/DDBJ databases">
        <title>Whole-genome sequencing of halo(alkali)philic microorganisms from hypersaline lakes.</title>
        <authorList>
            <person name="Sorokin D.Y."/>
            <person name="Merkel A.Y."/>
            <person name="Messina E."/>
            <person name="Yakimov M."/>
        </authorList>
    </citation>
    <scope>NUCLEOTIDE SEQUENCE [LARGE SCALE GENOMIC DNA]</scope>
    <source>
        <strain evidence="2 3">AB-CW1</strain>
    </source>
</reference>
<evidence type="ECO:0000256" key="1">
    <source>
        <dbReference type="SAM" id="SignalP"/>
    </source>
</evidence>
<dbReference type="PROSITE" id="PS51257">
    <property type="entry name" value="PROKAR_LIPOPROTEIN"/>
    <property type="match status" value="1"/>
</dbReference>
<sequence>MNRYGLRPGLAIIALLLPGLMACQADEISPPAQQGEADDNGFYLQPAWTDYRQRAADSPFQPARSEWVHVEALEDTSQLPEEALCGEIEDVVEAWARGRGLLGAAQDDRIDVDIRARALSEDSHEGLLQRWGFKDDSLAGIDHRLRFERDNECWQLTRVEARHYCRRGIERGARCL</sequence>
<proteinExistence type="predicted"/>
<evidence type="ECO:0000313" key="2">
    <source>
        <dbReference type="EMBL" id="MEA5444743.1"/>
    </source>
</evidence>
<feature type="chain" id="PRO_5042821080" description="Lipoprotein" evidence="1">
    <location>
        <begin position="26"/>
        <end position="176"/>
    </location>
</feature>
<accession>A0AAP6JDG9</accession>
<evidence type="ECO:0000313" key="3">
    <source>
        <dbReference type="Proteomes" id="UP001302316"/>
    </source>
</evidence>
<keyword evidence="3" id="KW-1185">Reference proteome</keyword>
<dbReference type="Proteomes" id="UP001302316">
    <property type="component" value="Unassembled WGS sequence"/>
</dbReference>
<dbReference type="RefSeq" id="WP_346050266.1">
    <property type="nucleotide sequence ID" value="NZ_JAYGII010000003.1"/>
</dbReference>
<keyword evidence="1" id="KW-0732">Signal</keyword>
<feature type="signal peptide" evidence="1">
    <location>
        <begin position="1"/>
        <end position="25"/>
    </location>
</feature>